<feature type="compositionally biased region" description="Polar residues" evidence="1">
    <location>
        <begin position="757"/>
        <end position="771"/>
    </location>
</feature>
<gene>
    <name evidence="2" type="ORF">CYLTODRAFT_453299</name>
</gene>
<accession>A0A0D7BE44</accession>
<feature type="region of interest" description="Disordered" evidence="1">
    <location>
        <begin position="508"/>
        <end position="888"/>
    </location>
</feature>
<feature type="compositionally biased region" description="Low complexity" evidence="1">
    <location>
        <begin position="573"/>
        <end position="586"/>
    </location>
</feature>
<evidence type="ECO:0000313" key="3">
    <source>
        <dbReference type="Proteomes" id="UP000054007"/>
    </source>
</evidence>
<feature type="compositionally biased region" description="Polar residues" evidence="1">
    <location>
        <begin position="816"/>
        <end position="827"/>
    </location>
</feature>
<dbReference type="STRING" id="1314674.A0A0D7BE44"/>
<feature type="region of interest" description="Disordered" evidence="1">
    <location>
        <begin position="1059"/>
        <end position="1100"/>
    </location>
</feature>
<sequence>MVASTTISDVRKALASLSSAVASKKKPPVTEVNRSLTLLEIERPGVHVVNKIGPLLRAPMLPLYREHGVHAYKYCSAVLDFLFSVRIPAAARDNDTASVKAWEDVQVSLLLGVLDLVEENPSESVKTDIANSLYTIIAQHCFLYPVDGRQTLGAKLLGTAYAILTDTAEKHTDNRRKLRNAGILGGERFGITLARCEALLVLDPLLELFATILPPTSAQDKRREFVEATFDPAHHPSAEALRKIFLSSAILEWEVVCAELVKTLAASNHKFPQPFFVNSLSVGGRELNVGNRLYLDRTGLVANIEDSNGDVDAFLVPTSTVTEIHLTSARNDSIKILTAALSDAPKIGDAQKKAAKATEMVIELLQSEVAKFTEALKSKGLAVKGPVHSRKVSKLAEDLQLDFDSRGLPYKEKVDIVMSQMTPSPVHVNVPLSPLTPDPETRIHSRAPSPLALPKSKAKGSEDAPSVSSAVGKQDVPPPVSGNLKGHLLDETLFDDGAKPQQAKVIDLSDDSNDCEPPKANKASAAQSKLLPRRAKPSGKDDVPRPKSAVKDNQAEKEVQKKIKTGEEKKKLPATTKTAAVKATAKPTKRKRDLHEDEEDRQDDAPPAAKRRKAKDPVFDKVAQPAKRAYGRKARQSSPPPAQPPSIQSEPEDSIESCSSPPPRPVAKATARENRVRGRTKAKKDMIDKAKPKETTVRRSARAKKVAEPVPKPQETVPSPSVNSKPSDPASPLPKTTARASNVDVDVLTKGEKKFDSPSNEPQAGSFSSPPAASKKEVVHTKPKARALKKTPPVEAASPEHMPDMNLSPLAGVKATSKSKTQRTIAPSSEAPFEKKSARPTRKVIPSELQAKAASSEFARPKRFPNTIVPLTEDSEEKDKQKVEPKQNVVTRIASKAEPAVSTFASRARTPSPELMDVDPVILPASIQRPPAYKKIAMPKDSTSPIIDLTQEESPKKKVAHARLGLNLKLPLANQDASLDESPSNAALIRSKSRSVRPLAHDTNSVPLPSSTRPASAAPQNRQPSVIDLSLDEDNTIVVDPPLVRKLAPLRLQEIKKLSSKDLMPPPSSNTNLREKLPVPLLDAPRTESPSVDRQEDTPARRTARFKFAESTPANRNGARGLSLFEDVDEPESEASEVSEIVEVLNDIREVIVQRISRKFDGVRQEVRVGKQSILNDAAAELEVMRSASVAHFNALIDLESEYATYERELADGFHAIALVNTQAAGSLKDLMQQLDRQSLSKRAPADLPPFVF</sequence>
<feature type="region of interest" description="Disordered" evidence="1">
    <location>
        <begin position="975"/>
        <end position="1022"/>
    </location>
</feature>
<dbReference type="AlphaFoldDB" id="A0A0D7BE44"/>
<keyword evidence="3" id="KW-1185">Reference proteome</keyword>
<feature type="region of interest" description="Disordered" evidence="1">
    <location>
        <begin position="933"/>
        <end position="957"/>
    </location>
</feature>
<feature type="compositionally biased region" description="Basic and acidic residues" evidence="1">
    <location>
        <begin position="683"/>
        <end position="697"/>
    </location>
</feature>
<name>A0A0D7BE44_9AGAR</name>
<proteinExistence type="predicted"/>
<feature type="compositionally biased region" description="Basic and acidic residues" evidence="1">
    <location>
        <begin position="747"/>
        <end position="756"/>
    </location>
</feature>
<evidence type="ECO:0000256" key="1">
    <source>
        <dbReference type="SAM" id="MobiDB-lite"/>
    </source>
</evidence>
<feature type="compositionally biased region" description="Polar residues" evidence="1">
    <location>
        <begin position="716"/>
        <end position="726"/>
    </location>
</feature>
<organism evidence="2 3">
    <name type="scientific">Cylindrobasidium torrendii FP15055 ss-10</name>
    <dbReference type="NCBI Taxonomy" id="1314674"/>
    <lineage>
        <taxon>Eukaryota</taxon>
        <taxon>Fungi</taxon>
        <taxon>Dikarya</taxon>
        <taxon>Basidiomycota</taxon>
        <taxon>Agaricomycotina</taxon>
        <taxon>Agaricomycetes</taxon>
        <taxon>Agaricomycetidae</taxon>
        <taxon>Agaricales</taxon>
        <taxon>Marasmiineae</taxon>
        <taxon>Physalacriaceae</taxon>
        <taxon>Cylindrobasidium</taxon>
    </lineage>
</organism>
<protein>
    <submittedName>
        <fullName evidence="2">Uncharacterized protein</fullName>
    </submittedName>
</protein>
<dbReference type="EMBL" id="KN880497">
    <property type="protein sequence ID" value="KIY68738.1"/>
    <property type="molecule type" value="Genomic_DNA"/>
</dbReference>
<feature type="compositionally biased region" description="Polar residues" evidence="1">
    <location>
        <begin position="1002"/>
        <end position="1022"/>
    </location>
</feature>
<evidence type="ECO:0000313" key="2">
    <source>
        <dbReference type="EMBL" id="KIY68738.1"/>
    </source>
</evidence>
<feature type="region of interest" description="Disordered" evidence="1">
    <location>
        <begin position="425"/>
        <end position="486"/>
    </location>
</feature>
<feature type="compositionally biased region" description="Polar residues" evidence="1">
    <location>
        <begin position="975"/>
        <end position="985"/>
    </location>
</feature>
<dbReference type="Proteomes" id="UP000054007">
    <property type="component" value="Unassembled WGS sequence"/>
</dbReference>
<dbReference type="OrthoDB" id="3270368at2759"/>
<reference evidence="2 3" key="1">
    <citation type="journal article" date="2015" name="Fungal Genet. Biol.">
        <title>Evolution of novel wood decay mechanisms in Agaricales revealed by the genome sequences of Fistulina hepatica and Cylindrobasidium torrendii.</title>
        <authorList>
            <person name="Floudas D."/>
            <person name="Held B.W."/>
            <person name="Riley R."/>
            <person name="Nagy L.G."/>
            <person name="Koehler G."/>
            <person name="Ransdell A.S."/>
            <person name="Younus H."/>
            <person name="Chow J."/>
            <person name="Chiniquy J."/>
            <person name="Lipzen A."/>
            <person name="Tritt A."/>
            <person name="Sun H."/>
            <person name="Haridas S."/>
            <person name="LaButti K."/>
            <person name="Ohm R.A."/>
            <person name="Kues U."/>
            <person name="Blanchette R.A."/>
            <person name="Grigoriev I.V."/>
            <person name="Minto R.E."/>
            <person name="Hibbett D.S."/>
        </authorList>
    </citation>
    <scope>NUCLEOTIDE SEQUENCE [LARGE SCALE GENOMIC DNA]</scope>
    <source>
        <strain evidence="2 3">FP15055 ss-10</strain>
    </source>
</reference>
<feature type="compositionally biased region" description="Basic and acidic residues" evidence="1">
    <location>
        <begin position="538"/>
        <end position="571"/>
    </location>
</feature>
<feature type="compositionally biased region" description="Basic and acidic residues" evidence="1">
    <location>
        <begin position="1091"/>
        <end position="1100"/>
    </location>
</feature>